<accession>A0A1M7XZF8</accession>
<evidence type="ECO:0000259" key="11">
    <source>
        <dbReference type="PROSITE" id="PS50885"/>
    </source>
</evidence>
<dbReference type="PROSITE" id="PS50885">
    <property type="entry name" value="HAMP"/>
    <property type="match status" value="1"/>
</dbReference>
<feature type="transmembrane region" description="Helical" evidence="9">
    <location>
        <begin position="12"/>
        <end position="31"/>
    </location>
</feature>
<evidence type="ECO:0000256" key="9">
    <source>
        <dbReference type="SAM" id="Phobius"/>
    </source>
</evidence>
<dbReference type="PRINTS" id="PR00260">
    <property type="entry name" value="CHEMTRNSDUCR"/>
</dbReference>
<evidence type="ECO:0000256" key="1">
    <source>
        <dbReference type="ARBA" id="ARBA00004651"/>
    </source>
</evidence>
<dbReference type="InterPro" id="IPR033480">
    <property type="entry name" value="sCache_2"/>
</dbReference>
<keyword evidence="4 9" id="KW-1133">Transmembrane helix</keyword>
<keyword evidence="2" id="KW-1003">Cell membrane</keyword>
<reference evidence="12 13" key="1">
    <citation type="submission" date="2016-12" db="EMBL/GenBank/DDBJ databases">
        <authorList>
            <person name="Song W.-J."/>
            <person name="Kurnit D.M."/>
        </authorList>
    </citation>
    <scope>NUCLEOTIDE SEQUENCE [LARGE SCALE GENOMIC DNA]</scope>
    <source>
        <strain evidence="12 13">DSM 12503</strain>
    </source>
</reference>
<evidence type="ECO:0000256" key="8">
    <source>
        <dbReference type="PROSITE-ProRule" id="PRU00284"/>
    </source>
</evidence>
<dbReference type="InterPro" id="IPR004089">
    <property type="entry name" value="MCPsignal_dom"/>
</dbReference>
<evidence type="ECO:0000313" key="13">
    <source>
        <dbReference type="Proteomes" id="UP000184612"/>
    </source>
</evidence>
<dbReference type="InterPro" id="IPR003660">
    <property type="entry name" value="HAMP_dom"/>
</dbReference>
<dbReference type="GO" id="GO:0007165">
    <property type="term" value="P:signal transduction"/>
    <property type="evidence" value="ECO:0007669"/>
    <property type="project" value="UniProtKB-KW"/>
</dbReference>
<dbReference type="Pfam" id="PF17200">
    <property type="entry name" value="sCache_2"/>
    <property type="match status" value="1"/>
</dbReference>
<dbReference type="GO" id="GO:0006935">
    <property type="term" value="P:chemotaxis"/>
    <property type="evidence" value="ECO:0007669"/>
    <property type="project" value="InterPro"/>
</dbReference>
<dbReference type="PROSITE" id="PS50111">
    <property type="entry name" value="CHEMOTAXIS_TRANSDUC_2"/>
    <property type="match status" value="1"/>
</dbReference>
<evidence type="ECO:0000259" key="10">
    <source>
        <dbReference type="PROSITE" id="PS50111"/>
    </source>
</evidence>
<dbReference type="PANTHER" id="PTHR32089:SF112">
    <property type="entry name" value="LYSOZYME-LIKE PROTEIN-RELATED"/>
    <property type="match status" value="1"/>
</dbReference>
<dbReference type="Gene3D" id="6.10.340.10">
    <property type="match status" value="1"/>
</dbReference>
<feature type="transmembrane region" description="Helical" evidence="9">
    <location>
        <begin position="213"/>
        <end position="231"/>
    </location>
</feature>
<dbReference type="Gene3D" id="3.30.450.20">
    <property type="entry name" value="PAS domain"/>
    <property type="match status" value="1"/>
</dbReference>
<comment type="subcellular location">
    <subcellularLocation>
        <location evidence="1">Cell membrane</location>
        <topology evidence="1">Multi-pass membrane protein</topology>
    </subcellularLocation>
</comment>
<dbReference type="EMBL" id="FRFD01000003">
    <property type="protein sequence ID" value="SHO44581.1"/>
    <property type="molecule type" value="Genomic_DNA"/>
</dbReference>
<dbReference type="SUPFAM" id="SSF58104">
    <property type="entry name" value="Methyl-accepting chemotaxis protein (MCP) signaling domain"/>
    <property type="match status" value="1"/>
</dbReference>
<feature type="domain" description="Methyl-accepting transducer" evidence="10">
    <location>
        <begin position="306"/>
        <end position="564"/>
    </location>
</feature>
<evidence type="ECO:0000256" key="2">
    <source>
        <dbReference type="ARBA" id="ARBA00022475"/>
    </source>
</evidence>
<name>A0A1M7XZF8_9FIRM</name>
<proteinExistence type="inferred from homology"/>
<dbReference type="Proteomes" id="UP000184612">
    <property type="component" value="Unassembled WGS sequence"/>
</dbReference>
<dbReference type="PANTHER" id="PTHR32089">
    <property type="entry name" value="METHYL-ACCEPTING CHEMOTAXIS PROTEIN MCPB"/>
    <property type="match status" value="1"/>
</dbReference>
<dbReference type="AlphaFoldDB" id="A0A1M7XZF8"/>
<dbReference type="RefSeq" id="WP_073587339.1">
    <property type="nucleotide sequence ID" value="NZ_FRFD01000003.1"/>
</dbReference>
<dbReference type="GO" id="GO:0004888">
    <property type="term" value="F:transmembrane signaling receptor activity"/>
    <property type="evidence" value="ECO:0007669"/>
    <property type="project" value="InterPro"/>
</dbReference>
<evidence type="ECO:0000256" key="7">
    <source>
        <dbReference type="ARBA" id="ARBA00029447"/>
    </source>
</evidence>
<protein>
    <submittedName>
        <fullName evidence="12">Methyl-accepting chemotaxis sensory transducer with Cache sensor</fullName>
    </submittedName>
</protein>
<dbReference type="Pfam" id="PF00015">
    <property type="entry name" value="MCPsignal"/>
    <property type="match status" value="1"/>
</dbReference>
<keyword evidence="13" id="KW-1185">Reference proteome</keyword>
<sequence length="593" mass="64300">MKFKNLKVRTQITLFSAILVAAIILLGVISLNNQYSILNTNLKALETSIRSDYDTNIKEQVQTAISMLNGVYAKYQSGDYTLDEAKKIGADTLRSMSYGDNGYFWADTYDGTNIVLLGNETEGTNRIDKVDVNGFAYMKAIIEAGKKGGGYADYWFPKAGETEAKPKRSYSQAFEPFSWVIGSGNYTDYIDEIIKTTSTEQEKKVISTMFHDGIIIIITVLFSVLCCIYIIERINRSFKSVSNYLGQLSKGDFSISLPERLRDSKDDFGLLAADMEFMKNSVGALIGNTKAEADSIISAVAVANENMKALNNNLLEVSATTEELAAGMEETAASSEELNSTALEIETAVRSIAEKSQDGSLKVIEISKRAAGTKETAQSSQLRIQQISNEISTHLKTAVEQAKIVEQIDVLSHSIMNITSQTNLLALNAAIEAARAGEAGKGFSVVADEIRNLAEQSKSMVEQIQGVTSKVTEAVNDLASSANNLLDFVTNDINGSMDSFLLIAQDYNQDSVYVDNLITDFSATSEELLASIQSVLLAVNQVSLAASEGASGTSDIAVKVSDVNVKSNDVVNLISTADTSCLSLKEEISHFIV</sequence>
<dbReference type="GO" id="GO:0005886">
    <property type="term" value="C:plasma membrane"/>
    <property type="evidence" value="ECO:0007669"/>
    <property type="project" value="UniProtKB-SubCell"/>
</dbReference>
<keyword evidence="3 9" id="KW-0812">Transmembrane</keyword>
<evidence type="ECO:0000256" key="6">
    <source>
        <dbReference type="ARBA" id="ARBA00023224"/>
    </source>
</evidence>
<dbReference type="InterPro" id="IPR004090">
    <property type="entry name" value="Chemotax_Me-accpt_rcpt"/>
</dbReference>
<keyword evidence="5 9" id="KW-0472">Membrane</keyword>
<keyword evidence="6 8" id="KW-0807">Transducer</keyword>
<evidence type="ECO:0000256" key="3">
    <source>
        <dbReference type="ARBA" id="ARBA00022692"/>
    </source>
</evidence>
<evidence type="ECO:0000313" key="12">
    <source>
        <dbReference type="EMBL" id="SHO44581.1"/>
    </source>
</evidence>
<gene>
    <name evidence="12" type="ORF">SAMN02745217_00650</name>
</gene>
<evidence type="ECO:0000256" key="4">
    <source>
        <dbReference type="ARBA" id="ARBA00022989"/>
    </source>
</evidence>
<feature type="domain" description="HAMP" evidence="11">
    <location>
        <begin position="232"/>
        <end position="287"/>
    </location>
</feature>
<dbReference type="Gene3D" id="1.10.287.950">
    <property type="entry name" value="Methyl-accepting chemotaxis protein"/>
    <property type="match status" value="1"/>
</dbReference>
<evidence type="ECO:0000256" key="5">
    <source>
        <dbReference type="ARBA" id="ARBA00023136"/>
    </source>
</evidence>
<dbReference type="OrthoDB" id="9810264at2"/>
<comment type="similarity">
    <text evidence="7">Belongs to the methyl-accepting chemotaxis (MCP) protein family.</text>
</comment>
<dbReference type="STRING" id="1121345.SAMN02745217_00650"/>
<organism evidence="12 13">
    <name type="scientific">Anaerocolumna xylanovorans DSM 12503</name>
    <dbReference type="NCBI Taxonomy" id="1121345"/>
    <lineage>
        <taxon>Bacteria</taxon>
        <taxon>Bacillati</taxon>
        <taxon>Bacillota</taxon>
        <taxon>Clostridia</taxon>
        <taxon>Lachnospirales</taxon>
        <taxon>Lachnospiraceae</taxon>
        <taxon>Anaerocolumna</taxon>
    </lineage>
</organism>
<dbReference type="SMART" id="SM01049">
    <property type="entry name" value="Cache_2"/>
    <property type="match status" value="1"/>
</dbReference>
<dbReference type="SMART" id="SM00283">
    <property type="entry name" value="MA"/>
    <property type="match status" value="1"/>
</dbReference>